<dbReference type="RefSeq" id="WP_107968270.1">
    <property type="nucleotide sequence ID" value="NZ_NWBU01000010.1"/>
</dbReference>
<dbReference type="EMBL" id="NWBU01000010">
    <property type="protein sequence ID" value="PTQ09917.1"/>
    <property type="molecule type" value="Genomic_DNA"/>
</dbReference>
<feature type="domain" description="Translocation and assembly module TamB C-terminal" evidence="5">
    <location>
        <begin position="1045"/>
        <end position="1380"/>
    </location>
</feature>
<reference evidence="6 7" key="1">
    <citation type="submission" date="2017-09" db="EMBL/GenBank/DDBJ databases">
        <title>Sphingomonas panjinensis sp.nov., isolated from oil-contaminated soil.</title>
        <authorList>
            <person name="Wang L."/>
            <person name="Chen L."/>
        </authorList>
    </citation>
    <scope>NUCLEOTIDE SEQUENCE [LARGE SCALE GENOMIC DNA]</scope>
    <source>
        <strain evidence="6 7">FW-11</strain>
    </source>
</reference>
<sequence>MEKTVLPVQPRRRWWRRLLKWLASAILALLGLLAFLVWAIDTGPGHRFLTDRIAALRPASGLRIRIGRIDGSIWDRATLRDLRLYDNQGLFLEAPEGALDWRPGAWLANRLEIRSLTSDLLILHHLPKLRRTGGPTLPSFDIRIDRLRIDRLILGAAVAGHERSARIAGRANVRRGRALVDLTVRSMAGDRLALLLDAEPDRDRFDLEARMRAPAGGVIGGIIGTKRPIAALVTGKGRWRAWDGKALANVSGRRVIDLALGVRDGRYLLDGRLAPSEIMQGKLHRLTAPSIAVKGEAAFAERRLDGRLSLRSEAMDVQAAGVLDLAESAFEGMRLDARLLRPEALFSNMSGRDIQLTATLDGPFATASYDYAIAVPRFAFGTTGFEGARASGRGRLMGSPFALPVRFTARRVTGVGDVAGGILANLQVDGLLHITARRLTGEAMRLDSDKLKGRLSLLVDLVTGRYDVTVSGGLTRYLIPGLGVVDVTTDLRVVPGPGGRGTSVAGHGRAWVRRLDNGFLRSLAGGLPRIDTRLTRGPDGVLHFAGLVLTGPEIRVTGSGLRRRDGTFQLQGSGRQGRYGDFRIALDGNIARPKVDLLLARPVDALGVTEMALNLDPTPEGFAYRTAGNSYLGPFTGGGRILMPRNAPAVLDIAALDLSGARASGQLRSDPGGFTGALDVAGGGIDGRLLFSPAGDMQRIETHLAVNGATFRAGPNIMVRRGAIDGVVLLDPAGTSIEGRVNAQGLQRGALSLARLAATARLRAGTGAIEATIAGSRGRAFDLKTALQVTPDRLSLTGEGTIDRRPARLVEPAVLTRDGGGWRLAPTRMTYSGGGATLSGRFGEGPNELAASLERMPLSVLDMGYPGLGLSGMASGRLTYAQAGPDGAPTGRADLTVRGLSRAGLVLSSRPVDAAVAAVLNGRGAAARAVVASGGRTIGRAQARLSPLGPGADIVSRLMAAPLFAQLRYGGPADTLWRLTGVETIDLSGPVAVGADMTGTLSDPLIRGSVRSSAARMESAVTGTIVENIRARGRFNGSRLVMDDMAGTTPGGGTVRGRGTFDLSAAHGFGMDLQFDAVNALALNRDDIGATITGPLTIRSDGAGGVIGGDLRLNQARFRLGSAAATAVPRLAVTEINRPVDEAGDMRPAAPWRLDVHAVARSRLDVTGLGLDSEWRADINIRGTATDPAITGRADLMRGGYEFAGRRFDLERGQIRFQGETPPDPVLDIVAQASIRGLSATIHVTGTGQKPDIAFESVPSLPEDELLSRLLFGTSITQLSAPEALQLAAAVSSLRGNGTGLNPINVVRRAAGLDRLRILPADVATGQGTSVAAGKYLNRRTYVELITDGAGYSATRIEFQITRWLSILSSISTIGRQSVNMRVSRDY</sequence>
<evidence type="ECO:0000256" key="2">
    <source>
        <dbReference type="ARBA" id="ARBA00022692"/>
    </source>
</evidence>
<evidence type="ECO:0000313" key="7">
    <source>
        <dbReference type="Proteomes" id="UP000244162"/>
    </source>
</evidence>
<evidence type="ECO:0000259" key="5">
    <source>
        <dbReference type="Pfam" id="PF04357"/>
    </source>
</evidence>
<keyword evidence="3" id="KW-1133">Transmembrane helix</keyword>
<comment type="subcellular location">
    <subcellularLocation>
        <location evidence="1">Membrane</location>
        <topology evidence="1">Single-pass membrane protein</topology>
    </subcellularLocation>
</comment>
<dbReference type="InterPro" id="IPR007452">
    <property type="entry name" value="TamB_C"/>
</dbReference>
<dbReference type="GO" id="GO:0005886">
    <property type="term" value="C:plasma membrane"/>
    <property type="evidence" value="ECO:0007669"/>
    <property type="project" value="InterPro"/>
</dbReference>
<dbReference type="PANTHER" id="PTHR36985:SF1">
    <property type="entry name" value="TRANSLOCATION AND ASSEMBLY MODULE SUBUNIT TAMB"/>
    <property type="match status" value="1"/>
</dbReference>
<gene>
    <name evidence="6" type="ORF">CLG96_12210</name>
</gene>
<dbReference type="Pfam" id="PF04357">
    <property type="entry name" value="TamB"/>
    <property type="match status" value="1"/>
</dbReference>
<evidence type="ECO:0000256" key="3">
    <source>
        <dbReference type="ARBA" id="ARBA00022989"/>
    </source>
</evidence>
<proteinExistence type="predicted"/>
<accession>A0A2T5FVW1</accession>
<dbReference type="GO" id="GO:0009306">
    <property type="term" value="P:protein secretion"/>
    <property type="evidence" value="ECO:0007669"/>
    <property type="project" value="InterPro"/>
</dbReference>
<dbReference type="Proteomes" id="UP000244162">
    <property type="component" value="Unassembled WGS sequence"/>
</dbReference>
<organism evidence="6 7">
    <name type="scientific">Sphingomonas oleivorans</name>
    <dbReference type="NCBI Taxonomy" id="1735121"/>
    <lineage>
        <taxon>Bacteria</taxon>
        <taxon>Pseudomonadati</taxon>
        <taxon>Pseudomonadota</taxon>
        <taxon>Alphaproteobacteria</taxon>
        <taxon>Sphingomonadales</taxon>
        <taxon>Sphingomonadaceae</taxon>
        <taxon>Sphingomonas</taxon>
    </lineage>
</organism>
<evidence type="ECO:0000256" key="1">
    <source>
        <dbReference type="ARBA" id="ARBA00004167"/>
    </source>
</evidence>
<keyword evidence="7" id="KW-1185">Reference proteome</keyword>
<evidence type="ECO:0000313" key="6">
    <source>
        <dbReference type="EMBL" id="PTQ09917.1"/>
    </source>
</evidence>
<evidence type="ECO:0000256" key="4">
    <source>
        <dbReference type="ARBA" id="ARBA00023136"/>
    </source>
</evidence>
<dbReference type="GO" id="GO:0097347">
    <property type="term" value="C:TAM protein secretion complex"/>
    <property type="evidence" value="ECO:0007669"/>
    <property type="project" value="TreeGrafter"/>
</dbReference>
<protein>
    <recommendedName>
        <fullName evidence="5">Translocation and assembly module TamB C-terminal domain-containing protein</fullName>
    </recommendedName>
</protein>
<keyword evidence="4" id="KW-0472">Membrane</keyword>
<dbReference type="OrthoDB" id="7784409at2"/>
<comment type="caution">
    <text evidence="6">The sequence shown here is derived from an EMBL/GenBank/DDBJ whole genome shotgun (WGS) entry which is preliminary data.</text>
</comment>
<keyword evidence="2" id="KW-0812">Transmembrane</keyword>
<name>A0A2T5FVW1_9SPHN</name>
<dbReference type="PANTHER" id="PTHR36985">
    <property type="entry name" value="TRANSLOCATION AND ASSEMBLY MODULE SUBUNIT TAMB"/>
    <property type="match status" value="1"/>
</dbReference>